<protein>
    <submittedName>
        <fullName evidence="1">Uncharacterized protein</fullName>
    </submittedName>
</protein>
<evidence type="ECO:0000313" key="1">
    <source>
        <dbReference type="EMBL" id="KAH8014419.1"/>
    </source>
</evidence>
<organism evidence="1 2">
    <name type="scientific">Sphaerodactylus townsendi</name>
    <dbReference type="NCBI Taxonomy" id="933632"/>
    <lineage>
        <taxon>Eukaryota</taxon>
        <taxon>Metazoa</taxon>
        <taxon>Chordata</taxon>
        <taxon>Craniata</taxon>
        <taxon>Vertebrata</taxon>
        <taxon>Euteleostomi</taxon>
        <taxon>Lepidosauria</taxon>
        <taxon>Squamata</taxon>
        <taxon>Bifurcata</taxon>
        <taxon>Gekkota</taxon>
        <taxon>Sphaerodactylidae</taxon>
        <taxon>Sphaerodactylus</taxon>
    </lineage>
</organism>
<gene>
    <name evidence="1" type="ORF">K3G42_029047</name>
</gene>
<reference evidence="1" key="1">
    <citation type="submission" date="2021-08" db="EMBL/GenBank/DDBJ databases">
        <title>The first chromosome-level gecko genome reveals the dynamic sex chromosomes of Neotropical dwarf geckos (Sphaerodactylidae: Sphaerodactylus).</title>
        <authorList>
            <person name="Pinto B.J."/>
            <person name="Keating S.E."/>
            <person name="Gamble T."/>
        </authorList>
    </citation>
    <scope>NUCLEOTIDE SEQUENCE</scope>
    <source>
        <strain evidence="1">TG3544</strain>
    </source>
</reference>
<evidence type="ECO:0000313" key="2">
    <source>
        <dbReference type="Proteomes" id="UP000827872"/>
    </source>
</evidence>
<name>A0ACB8G5C2_9SAUR</name>
<dbReference type="Proteomes" id="UP000827872">
    <property type="component" value="Linkage Group LG02"/>
</dbReference>
<comment type="caution">
    <text evidence="1">The sequence shown here is derived from an EMBL/GenBank/DDBJ whole genome shotgun (WGS) entry which is preliminary data.</text>
</comment>
<sequence>MHLLGSFSENWVRWHNIQKGALMSQAAFPALKIVFFLKETDDLKSQYEQMIFELLKWIKHKIVELDDHLFPNSVQEMRHLLGNFRTFRTVDKPLKYREKGIIEAHFFHIRTKQRANHQRPYMPPGGRLLQDLEEEWVKLEKAEHNRGNALRQELLRLERVEQLVHRFPKNAALSVATT</sequence>
<proteinExistence type="predicted"/>
<keyword evidence="2" id="KW-1185">Reference proteome</keyword>
<dbReference type="EMBL" id="CM037615">
    <property type="protein sequence ID" value="KAH8014419.1"/>
    <property type="molecule type" value="Genomic_DNA"/>
</dbReference>
<accession>A0ACB8G5C2</accession>